<evidence type="ECO:0000256" key="1">
    <source>
        <dbReference type="SAM" id="Phobius"/>
    </source>
</evidence>
<dbReference type="Proteomes" id="UP001238603">
    <property type="component" value="Unassembled WGS sequence"/>
</dbReference>
<keyword evidence="1" id="KW-0472">Membrane</keyword>
<gene>
    <name evidence="2" type="ORF">QRD43_01855</name>
</gene>
<protein>
    <recommendedName>
        <fullName evidence="4">Periplasmic protein</fullName>
    </recommendedName>
</protein>
<keyword evidence="3" id="KW-1185">Reference proteome</keyword>
<sequence>MKPTAALRRLPLWIVAAVAAHFLLLTFWFLPAYLVQPGNLRSSIYHVSYSIASRLVNLSDLTLTVGKTCSSDRAVCRDSYILEGDLESGDGERFVAKLDAALKQHPDIRLICLNSKGGYNQEAATIARHIKASGLDTCVGDLPLGPLELQQPGVRYTATCESACVMLLLSGRHRIAIGDRFAVGLHATKALIEVQKPGEETAAGPGQAASGPVNFTSDLALKDVQTQYDGALQVSEAEVRALVQASSLTPGSRMYYLSREEQAALHLFTERLTAP</sequence>
<evidence type="ECO:0008006" key="4">
    <source>
        <dbReference type="Google" id="ProtNLM"/>
    </source>
</evidence>
<reference evidence="2 3" key="1">
    <citation type="submission" date="2023-06" db="EMBL/GenBank/DDBJ databases">
        <title>Pelomonas sp. APW6 16S ribosomal RNA gene genome sequencing and assembly.</title>
        <authorList>
            <person name="Woo H."/>
        </authorList>
    </citation>
    <scope>NUCLEOTIDE SEQUENCE [LARGE SCALE GENOMIC DNA]</scope>
    <source>
        <strain evidence="2 3">APW6</strain>
    </source>
</reference>
<accession>A0ABT7LCP0</accession>
<dbReference type="EMBL" id="JASVDS010000001">
    <property type="protein sequence ID" value="MDL5030636.1"/>
    <property type="molecule type" value="Genomic_DNA"/>
</dbReference>
<feature type="transmembrane region" description="Helical" evidence="1">
    <location>
        <begin position="12"/>
        <end position="34"/>
    </location>
</feature>
<dbReference type="InterPro" id="IPR029045">
    <property type="entry name" value="ClpP/crotonase-like_dom_sf"/>
</dbReference>
<evidence type="ECO:0000313" key="2">
    <source>
        <dbReference type="EMBL" id="MDL5030636.1"/>
    </source>
</evidence>
<dbReference type="RefSeq" id="WP_285980769.1">
    <property type="nucleotide sequence ID" value="NZ_JASVDS010000001.1"/>
</dbReference>
<proteinExistence type="predicted"/>
<keyword evidence="1" id="KW-1133">Transmembrane helix</keyword>
<name>A0ABT7LCP0_9BURK</name>
<keyword evidence="1" id="KW-0812">Transmembrane</keyword>
<evidence type="ECO:0000313" key="3">
    <source>
        <dbReference type="Proteomes" id="UP001238603"/>
    </source>
</evidence>
<organism evidence="2 3">
    <name type="scientific">Roseateles subflavus</name>
    <dbReference type="NCBI Taxonomy" id="3053353"/>
    <lineage>
        <taxon>Bacteria</taxon>
        <taxon>Pseudomonadati</taxon>
        <taxon>Pseudomonadota</taxon>
        <taxon>Betaproteobacteria</taxon>
        <taxon>Burkholderiales</taxon>
        <taxon>Sphaerotilaceae</taxon>
        <taxon>Roseateles</taxon>
    </lineage>
</organism>
<comment type="caution">
    <text evidence="2">The sequence shown here is derived from an EMBL/GenBank/DDBJ whole genome shotgun (WGS) entry which is preliminary data.</text>
</comment>
<dbReference type="SUPFAM" id="SSF52096">
    <property type="entry name" value="ClpP/crotonase"/>
    <property type="match status" value="1"/>
</dbReference>